<gene>
    <name evidence="2" type="ORF">C5L31_000046</name>
</gene>
<dbReference type="AlphaFoldDB" id="A0A4R5NII7"/>
<dbReference type="InterPro" id="IPR043714">
    <property type="entry name" value="DUF5655"/>
</dbReference>
<evidence type="ECO:0000313" key="2">
    <source>
        <dbReference type="EMBL" id="TDG74399.1"/>
    </source>
</evidence>
<protein>
    <recommendedName>
        <fullName evidence="1">DUF5655 domain-containing protein</fullName>
    </recommendedName>
</protein>
<proteinExistence type="predicted"/>
<dbReference type="EMBL" id="PUFO01000076">
    <property type="protein sequence ID" value="TDG74399.1"/>
    <property type="molecule type" value="Genomic_DNA"/>
</dbReference>
<reference evidence="2 3" key="1">
    <citation type="journal article" date="2019" name="Appl. Microbiol. Biotechnol.">
        <title>Uncovering carbohydrate metabolism through a genotype-phenotype association study of 56 lactic acid bacteria genomes.</title>
        <authorList>
            <person name="Buron-Moles G."/>
            <person name="Chailyan A."/>
            <person name="Dolejs I."/>
            <person name="Forster J."/>
            <person name="Miks M.H."/>
        </authorList>
    </citation>
    <scope>NUCLEOTIDE SEQUENCE [LARGE SCALE GENOMIC DNA]</scope>
    <source>
        <strain evidence="2 3">ATCC 49373</strain>
    </source>
</reference>
<comment type="caution">
    <text evidence="2">The sequence shown here is derived from an EMBL/GenBank/DDBJ whole genome shotgun (WGS) entry which is preliminary data.</text>
</comment>
<organism evidence="2 3">
    <name type="scientific">Secundilactobacillus malefermentans</name>
    <dbReference type="NCBI Taxonomy" id="176292"/>
    <lineage>
        <taxon>Bacteria</taxon>
        <taxon>Bacillati</taxon>
        <taxon>Bacillota</taxon>
        <taxon>Bacilli</taxon>
        <taxon>Lactobacillales</taxon>
        <taxon>Lactobacillaceae</taxon>
        <taxon>Secundilactobacillus</taxon>
    </lineage>
</organism>
<dbReference type="OrthoDB" id="9798761at2"/>
<evidence type="ECO:0000313" key="3">
    <source>
        <dbReference type="Proteomes" id="UP000294854"/>
    </source>
</evidence>
<dbReference type="InterPro" id="IPR011856">
    <property type="entry name" value="tRNA_endonuc-like_dom_sf"/>
</dbReference>
<dbReference type="Gene3D" id="3.40.1350.10">
    <property type="match status" value="1"/>
</dbReference>
<accession>A0A4R5NII7</accession>
<sequence>MELFKIENQDLKKVDGSNFELERELQNLIENNLELTLGIQFVASEFVVGKYRLDTVGFDQSTDSFVIVEYKRSSKYSVIDQGFAYLNTLLNHKADFALVYNEQFQAKKGIEDFDWTQVKVIFVAGGFSAYQMDAINNPDLPIELFEAKKYRNNHLSLNQILRPSNLGHFAHNSNKKAVREDKGVNLDNAAELIAPNEERLVAAGSESIQNLYQKMKDALLEWDSSFEIKPTSKYIGFRINQHKIVDFLLQKQAMKMWINLPMGELKDPKNLIRDVSETGHWGNGDYEIRLENDSQLEYVLSLVKQVWQKYSHS</sequence>
<dbReference type="Proteomes" id="UP000294854">
    <property type="component" value="Unassembled WGS sequence"/>
</dbReference>
<evidence type="ECO:0000259" key="1">
    <source>
        <dbReference type="Pfam" id="PF18899"/>
    </source>
</evidence>
<dbReference type="Pfam" id="PF18899">
    <property type="entry name" value="DUF5655"/>
    <property type="match status" value="1"/>
</dbReference>
<dbReference type="RefSeq" id="WP_010619049.1">
    <property type="nucleotide sequence ID" value="NZ_CP042371.1"/>
</dbReference>
<name>A0A4R5NII7_9LACO</name>
<dbReference type="GO" id="GO:0003676">
    <property type="term" value="F:nucleic acid binding"/>
    <property type="evidence" value="ECO:0007669"/>
    <property type="project" value="InterPro"/>
</dbReference>
<feature type="domain" description="DUF5655" evidence="1">
    <location>
        <begin position="202"/>
        <end position="307"/>
    </location>
</feature>
<keyword evidence="3" id="KW-1185">Reference proteome</keyword>